<evidence type="ECO:0000313" key="3">
    <source>
        <dbReference type="Proteomes" id="UP001154329"/>
    </source>
</evidence>
<accession>A0A9P0IVZ8</accession>
<evidence type="ECO:0000313" key="2">
    <source>
        <dbReference type="EMBL" id="CAH1721190.1"/>
    </source>
</evidence>
<reference evidence="2" key="2">
    <citation type="submission" date="2022-10" db="EMBL/GenBank/DDBJ databases">
        <authorList>
            <consortium name="ENA_rothamsted_submissions"/>
            <consortium name="culmorum"/>
            <person name="King R."/>
        </authorList>
    </citation>
    <scope>NUCLEOTIDE SEQUENCE</scope>
</reference>
<gene>
    <name evidence="2" type="ORF">APHIGO_LOCUS4295</name>
</gene>
<sequence>MLSSVPNDESENVYQPSTSSGPNQNSSNEFQVADIKLPIKIKCCGRLKSATQTIGLLIRRKQMKPIPYNSQNLLKENMIKEWLPNKAVVNKVRKDKYTIQKEDVKYYSDVFNGIIESEIDINNVKSYCSNDAWKKINVVIKQKKKEYYLGMPIM</sequence>
<dbReference type="EMBL" id="OU899035">
    <property type="protein sequence ID" value="CAH1721190.1"/>
    <property type="molecule type" value="Genomic_DNA"/>
</dbReference>
<dbReference type="Proteomes" id="UP001154329">
    <property type="component" value="Chromosome 2"/>
</dbReference>
<protein>
    <submittedName>
        <fullName evidence="2">Uncharacterized protein</fullName>
    </submittedName>
</protein>
<evidence type="ECO:0000256" key="1">
    <source>
        <dbReference type="SAM" id="MobiDB-lite"/>
    </source>
</evidence>
<name>A0A9P0IVZ8_APHGO</name>
<dbReference type="AlphaFoldDB" id="A0A9P0IVZ8"/>
<organism evidence="2 3">
    <name type="scientific">Aphis gossypii</name>
    <name type="common">Cotton aphid</name>
    <dbReference type="NCBI Taxonomy" id="80765"/>
    <lineage>
        <taxon>Eukaryota</taxon>
        <taxon>Metazoa</taxon>
        <taxon>Ecdysozoa</taxon>
        <taxon>Arthropoda</taxon>
        <taxon>Hexapoda</taxon>
        <taxon>Insecta</taxon>
        <taxon>Pterygota</taxon>
        <taxon>Neoptera</taxon>
        <taxon>Paraneoptera</taxon>
        <taxon>Hemiptera</taxon>
        <taxon>Sternorrhyncha</taxon>
        <taxon>Aphidomorpha</taxon>
        <taxon>Aphidoidea</taxon>
        <taxon>Aphididae</taxon>
        <taxon>Aphidini</taxon>
        <taxon>Aphis</taxon>
        <taxon>Aphis</taxon>
    </lineage>
</organism>
<reference evidence="2" key="1">
    <citation type="submission" date="2022-02" db="EMBL/GenBank/DDBJ databases">
        <authorList>
            <person name="King R."/>
        </authorList>
    </citation>
    <scope>NUCLEOTIDE SEQUENCE</scope>
</reference>
<proteinExistence type="predicted"/>
<keyword evidence="3" id="KW-1185">Reference proteome</keyword>
<feature type="region of interest" description="Disordered" evidence="1">
    <location>
        <begin position="1"/>
        <end position="27"/>
    </location>
</feature>